<protein>
    <submittedName>
        <fullName evidence="1">Uncharacterized protein</fullName>
    </submittedName>
</protein>
<evidence type="ECO:0000313" key="1">
    <source>
        <dbReference type="EMBL" id="KKN69173.1"/>
    </source>
</evidence>
<name>A0A0F9VTS8_9ZZZZ</name>
<dbReference type="EMBL" id="LAZR01000431">
    <property type="protein sequence ID" value="KKN69173.1"/>
    <property type="molecule type" value="Genomic_DNA"/>
</dbReference>
<proteinExistence type="predicted"/>
<organism evidence="1">
    <name type="scientific">marine sediment metagenome</name>
    <dbReference type="NCBI Taxonomy" id="412755"/>
    <lineage>
        <taxon>unclassified sequences</taxon>
        <taxon>metagenomes</taxon>
        <taxon>ecological metagenomes</taxon>
    </lineage>
</organism>
<reference evidence="1" key="1">
    <citation type="journal article" date="2015" name="Nature">
        <title>Complex archaea that bridge the gap between prokaryotes and eukaryotes.</title>
        <authorList>
            <person name="Spang A."/>
            <person name="Saw J.H."/>
            <person name="Jorgensen S.L."/>
            <person name="Zaremba-Niedzwiedzka K."/>
            <person name="Martijn J."/>
            <person name="Lind A.E."/>
            <person name="van Eijk R."/>
            <person name="Schleper C."/>
            <person name="Guy L."/>
            <person name="Ettema T.J."/>
        </authorList>
    </citation>
    <scope>NUCLEOTIDE SEQUENCE</scope>
</reference>
<accession>A0A0F9VTS8</accession>
<gene>
    <name evidence="1" type="ORF">LCGC14_0443490</name>
</gene>
<dbReference type="AlphaFoldDB" id="A0A0F9VTS8"/>
<comment type="caution">
    <text evidence="1">The sequence shown here is derived from an EMBL/GenBank/DDBJ whole genome shotgun (WGS) entry which is preliminary data.</text>
</comment>
<sequence length="69" mass="7650">MKISEQIEVPVELSRLMTIVAEFARVASNAEAEVTFRRVGRGTSPLEVVCEWEAYASEADEDSDEESEG</sequence>